<dbReference type="CDD" id="cd00183">
    <property type="entry name" value="TFIIS_I"/>
    <property type="match status" value="1"/>
</dbReference>
<dbReference type="Pfam" id="PF00673">
    <property type="entry name" value="Ribosomal_L5_C"/>
    <property type="match status" value="1"/>
</dbReference>
<evidence type="ECO:0000256" key="8">
    <source>
        <dbReference type="ARBA" id="ARBA00035245"/>
    </source>
</evidence>
<dbReference type="InterPro" id="IPR057266">
    <property type="entry name" value="Ribosomal_uL5_euk/arc-type"/>
</dbReference>
<feature type="compositionally biased region" description="Polar residues" evidence="11">
    <location>
        <begin position="277"/>
        <end position="286"/>
    </location>
</feature>
<dbReference type="GO" id="GO:0006412">
    <property type="term" value="P:translation"/>
    <property type="evidence" value="ECO:0007669"/>
    <property type="project" value="InterPro"/>
</dbReference>
<keyword evidence="6 10" id="KW-0539">Nucleus</keyword>
<feature type="compositionally biased region" description="Basic and acidic residues" evidence="11">
    <location>
        <begin position="534"/>
        <end position="547"/>
    </location>
</feature>
<dbReference type="InterPro" id="IPR051870">
    <property type="entry name" value="Elongin-A_domain"/>
</dbReference>
<dbReference type="InterPro" id="IPR020929">
    <property type="entry name" value="Ribosomal_uL5_CS"/>
</dbReference>
<dbReference type="AlphaFoldDB" id="A0A3M0IQX7"/>
<dbReference type="SMART" id="SM00509">
    <property type="entry name" value="TFS2N"/>
    <property type="match status" value="1"/>
</dbReference>
<keyword evidence="4" id="KW-0694">RNA-binding</keyword>
<dbReference type="PROSITE" id="PS00358">
    <property type="entry name" value="RIBOSOMAL_L5"/>
    <property type="match status" value="1"/>
</dbReference>
<accession>A0A3M0IQX7</accession>
<feature type="compositionally biased region" description="Basic and acidic residues" evidence="11">
    <location>
        <begin position="444"/>
        <end position="471"/>
    </location>
</feature>
<keyword evidence="15" id="KW-1185">Reference proteome</keyword>
<reference evidence="14 15" key="1">
    <citation type="submission" date="2018-07" db="EMBL/GenBank/DDBJ databases">
        <title>A high quality draft genome assembly of the barn swallow (H. rustica rustica).</title>
        <authorList>
            <person name="Formenti G."/>
            <person name="Chiara M."/>
            <person name="Poveda L."/>
            <person name="Francoijs K.-J."/>
            <person name="Bonisoli-Alquati A."/>
            <person name="Canova L."/>
            <person name="Gianfranceschi L."/>
            <person name="Horner D.S."/>
            <person name="Saino N."/>
        </authorList>
    </citation>
    <scope>NUCLEOTIDE SEQUENCE [LARGE SCALE GENOMIC DNA]</scope>
    <source>
        <strain evidence="14">Chelidonia</strain>
        <tissue evidence="14">Blood</tissue>
    </source>
</reference>
<dbReference type="GO" id="GO:0003735">
    <property type="term" value="F:structural constituent of ribosome"/>
    <property type="evidence" value="ECO:0007669"/>
    <property type="project" value="InterPro"/>
</dbReference>
<dbReference type="PANTHER" id="PTHR15141:SF75">
    <property type="entry name" value="ELONGIN-A"/>
    <property type="match status" value="1"/>
</dbReference>
<protein>
    <recommendedName>
        <fullName evidence="3">Elongin-A</fullName>
    </recommendedName>
    <alternativeName>
        <fullName evidence="9">60S ribosomal protein L11</fullName>
    </alternativeName>
    <alternativeName>
        <fullName evidence="8">Large ribosomal subunit protein uL5</fullName>
    </alternativeName>
</protein>
<evidence type="ECO:0000259" key="13">
    <source>
        <dbReference type="PROSITE" id="PS51319"/>
    </source>
</evidence>
<comment type="subcellular location">
    <subcellularLocation>
        <location evidence="1 10">Nucleus</location>
    </subcellularLocation>
</comment>
<keyword evidence="5" id="KW-0689">Ribosomal protein</keyword>
<feature type="compositionally biased region" description="Basic and acidic residues" evidence="11">
    <location>
        <begin position="409"/>
        <end position="436"/>
    </location>
</feature>
<evidence type="ECO:0000256" key="5">
    <source>
        <dbReference type="ARBA" id="ARBA00022980"/>
    </source>
</evidence>
<dbReference type="Gene3D" id="6.10.250.3180">
    <property type="match status" value="1"/>
</dbReference>
<feature type="compositionally biased region" description="Low complexity" evidence="11">
    <location>
        <begin position="607"/>
        <end position="620"/>
    </location>
</feature>
<dbReference type="Pfam" id="PF00281">
    <property type="entry name" value="Ribosomal_L5"/>
    <property type="match status" value="1"/>
</dbReference>
<dbReference type="OrthoDB" id="21513at2759"/>
<evidence type="ECO:0000256" key="7">
    <source>
        <dbReference type="ARBA" id="ARBA00023274"/>
    </source>
</evidence>
<dbReference type="NCBIfam" id="NF003258">
    <property type="entry name" value="PRK04219.1"/>
    <property type="match status" value="1"/>
</dbReference>
<feature type="compositionally biased region" description="Low complexity" evidence="11">
    <location>
        <begin position="889"/>
        <end position="901"/>
    </location>
</feature>
<dbReference type="InterPro" id="IPR003617">
    <property type="entry name" value="TFIIS/CRSP70_N_sub"/>
</dbReference>
<keyword evidence="4" id="KW-0699">rRNA-binding</keyword>
<dbReference type="Pfam" id="PF06881">
    <property type="entry name" value="Elongin_A"/>
    <property type="match status" value="1"/>
</dbReference>
<sequence>MAQDQGEKENPMRELRIRKLCLNICVGESGDRLTRAAKVLEQLTGQTPVFSKARYTVRSFGIRRNEKIAVHCTVRGAKAEEILEKGLKEQNSDQELTFQVREYELRKNNFSDTGNFGFGIQEHIDLGIKYDPSIGIYGLDFYVVLGRPGFSIADKKRRTGNIGAKHRIGKEEAMRWFQQKLLKSLKRLSELPITVDILVETGVGKTVNSLRKHELVGDFAKDLVARWKKLVPVAQEAERNNLDSEDRDYERSSSSKRHQESSLREDEEADQDYSEPFQPSCSQSYSPDHREKKSKRYPRPERAHETFSYSSHQGKGWGRSSPVLSSDQEYSDCGQAVSPEPSESPQDVDTDPYASEEQEEPALFHRKATKGHSLLEKVGAGRERSSGDFCGKGNASRSKEHKSSHKKQRLDGRGDDRSSAFSPERLHKASLKEQLRESPVAAASKEKQRTSEGSKKEKSRESSISRKEKLHSLPLSEESLDNHVKKQKHRDSEKSKLEKSKQSLESSNSEKRKAESDSGSRIKEKGGSGSLKSSEGKRKISDVDKKSVGFSSNSGEGEAEDEFEQPTMSFESYLSYDQPQKKKKKVVKSSAVSAGDKDRGHSKQNGSKASTNSSSSSQKSPSHKRTSEKKAEKKPPEPPKPKRIILDVVPTLPDIPLPPIQANYRPLPSIESITCSQTKRKAVSSPVEESEAGFTGRRLNSKMQVYSGSKTAYLPKMMSLYQQCIRVLSNNIDSIYEVGGVPFSVLEPVLERCTPEQLYRIEECNHVLVEDTDQLWHNHCLRDFKNEKPEEFESWREMYLRLHDAREQRLLMLARNIGSAHANKPKGRVAKMAFVNSAAKPPRDVRRRQEKFGTGGPLLPEKTKIKPVLYTSSKSHARASDEQSYDGPSTSSAHSVPSSGSTFSSYDPRKPPVKILGSALVARAGTHLSGHWVSQEPFLRSGTCWAQNLTWRLWDRAGVPKAPLYLVCEELELRREKVLDGAAGSARECLELLERPEPC</sequence>
<dbReference type="InterPro" id="IPR035441">
    <property type="entry name" value="TFIIS/LEDGF_dom_sf"/>
</dbReference>
<feature type="compositionally biased region" description="Polar residues" evidence="11">
    <location>
        <begin position="566"/>
        <end position="578"/>
    </location>
</feature>
<dbReference type="PROSITE" id="PS51319">
    <property type="entry name" value="TFIIS_N"/>
    <property type="match status" value="1"/>
</dbReference>
<dbReference type="Pfam" id="PF08711">
    <property type="entry name" value="Med26"/>
    <property type="match status" value="1"/>
</dbReference>
<feature type="compositionally biased region" description="Basic residues" evidence="11">
    <location>
        <begin position="399"/>
        <end position="408"/>
    </location>
</feature>
<dbReference type="GO" id="GO:0006368">
    <property type="term" value="P:transcription elongation by RNA polymerase II"/>
    <property type="evidence" value="ECO:0007669"/>
    <property type="project" value="InterPro"/>
</dbReference>
<dbReference type="InterPro" id="IPR031310">
    <property type="entry name" value="Ribosomal_uL5_N"/>
</dbReference>
<dbReference type="SUPFAM" id="SSF55282">
    <property type="entry name" value="RL5-like"/>
    <property type="match status" value="1"/>
</dbReference>
<feature type="compositionally biased region" description="Acidic residues" evidence="11">
    <location>
        <begin position="346"/>
        <end position="360"/>
    </location>
</feature>
<feature type="region of interest" description="Disordered" evidence="11">
    <location>
        <begin position="238"/>
        <end position="643"/>
    </location>
</feature>
<dbReference type="PROSITE" id="PS50181">
    <property type="entry name" value="FBOX"/>
    <property type="match status" value="1"/>
</dbReference>
<evidence type="ECO:0000256" key="10">
    <source>
        <dbReference type="PROSITE-ProRule" id="PRU00649"/>
    </source>
</evidence>
<dbReference type="Proteomes" id="UP000269221">
    <property type="component" value="Unassembled WGS sequence"/>
</dbReference>
<feature type="domain" description="TFIIS N-terminal" evidence="13">
    <location>
        <begin position="171"/>
        <end position="234"/>
    </location>
</feature>
<dbReference type="InterPro" id="IPR031309">
    <property type="entry name" value="Ribosomal_uL5_C"/>
</dbReference>
<evidence type="ECO:0000313" key="15">
    <source>
        <dbReference type="Proteomes" id="UP000269221"/>
    </source>
</evidence>
<evidence type="ECO:0000256" key="4">
    <source>
        <dbReference type="ARBA" id="ARBA00022730"/>
    </source>
</evidence>
<feature type="domain" description="F-box" evidence="12">
    <location>
        <begin position="735"/>
        <end position="779"/>
    </location>
</feature>
<name>A0A3M0IQX7_HIRRU</name>
<dbReference type="InterPro" id="IPR001810">
    <property type="entry name" value="F-box_dom"/>
</dbReference>
<dbReference type="InterPro" id="IPR022803">
    <property type="entry name" value="Ribosomal_uL5_dom_sf"/>
</dbReference>
<evidence type="ECO:0000313" key="14">
    <source>
        <dbReference type="EMBL" id="RMB91327.1"/>
    </source>
</evidence>
<dbReference type="GO" id="GO:0005840">
    <property type="term" value="C:ribosome"/>
    <property type="evidence" value="ECO:0007669"/>
    <property type="project" value="UniProtKB-KW"/>
</dbReference>
<feature type="compositionally biased region" description="Basic and acidic residues" evidence="11">
    <location>
        <begin position="628"/>
        <end position="640"/>
    </location>
</feature>
<feature type="compositionally biased region" description="Basic and acidic residues" evidence="11">
    <location>
        <begin position="373"/>
        <end position="386"/>
    </location>
</feature>
<dbReference type="GO" id="GO:0070449">
    <property type="term" value="C:elongin complex"/>
    <property type="evidence" value="ECO:0007669"/>
    <property type="project" value="InterPro"/>
</dbReference>
<evidence type="ECO:0000256" key="6">
    <source>
        <dbReference type="ARBA" id="ARBA00023242"/>
    </source>
</evidence>
<comment type="caution">
    <text evidence="14">The sequence shown here is derived from an EMBL/GenBank/DDBJ whole genome shotgun (WGS) entry which is preliminary data.</text>
</comment>
<keyword evidence="7" id="KW-0687">Ribonucleoprotein</keyword>
<evidence type="ECO:0000256" key="11">
    <source>
        <dbReference type="SAM" id="MobiDB-lite"/>
    </source>
</evidence>
<dbReference type="Gene3D" id="3.30.1440.10">
    <property type="match status" value="1"/>
</dbReference>
<dbReference type="InterPro" id="IPR010684">
    <property type="entry name" value="RNA_pol_II_trans_fac_SIII_A"/>
</dbReference>
<feature type="region of interest" description="Disordered" evidence="11">
    <location>
        <begin position="836"/>
        <end position="908"/>
    </location>
</feature>
<gene>
    <name evidence="14" type="ORF">DUI87_32466</name>
</gene>
<evidence type="ECO:0000256" key="1">
    <source>
        <dbReference type="ARBA" id="ARBA00004123"/>
    </source>
</evidence>
<organism evidence="14 15">
    <name type="scientific">Hirundo rustica rustica</name>
    <dbReference type="NCBI Taxonomy" id="333673"/>
    <lineage>
        <taxon>Eukaryota</taxon>
        <taxon>Metazoa</taxon>
        <taxon>Chordata</taxon>
        <taxon>Craniata</taxon>
        <taxon>Vertebrata</taxon>
        <taxon>Euteleostomi</taxon>
        <taxon>Archelosauria</taxon>
        <taxon>Archosauria</taxon>
        <taxon>Dinosauria</taxon>
        <taxon>Saurischia</taxon>
        <taxon>Theropoda</taxon>
        <taxon>Coelurosauria</taxon>
        <taxon>Aves</taxon>
        <taxon>Neognathae</taxon>
        <taxon>Neoaves</taxon>
        <taxon>Telluraves</taxon>
        <taxon>Australaves</taxon>
        <taxon>Passeriformes</taxon>
        <taxon>Sylvioidea</taxon>
        <taxon>Hirundinidae</taxon>
        <taxon>Hirundo</taxon>
    </lineage>
</organism>
<dbReference type="GO" id="GO:0019843">
    <property type="term" value="F:rRNA binding"/>
    <property type="evidence" value="ECO:0007669"/>
    <property type="project" value="UniProtKB-KW"/>
</dbReference>
<dbReference type="FunFam" id="3.30.1440.10:FF:000002">
    <property type="entry name" value="60S ribosomal protein L11"/>
    <property type="match status" value="1"/>
</dbReference>
<evidence type="ECO:0000256" key="2">
    <source>
        <dbReference type="ARBA" id="ARBA00008553"/>
    </source>
</evidence>
<dbReference type="EMBL" id="QRBI01000238">
    <property type="protein sequence ID" value="RMB91327.1"/>
    <property type="molecule type" value="Genomic_DNA"/>
</dbReference>
<feature type="compositionally biased region" description="Basic and acidic residues" evidence="11">
    <location>
        <begin position="480"/>
        <end position="526"/>
    </location>
</feature>
<evidence type="ECO:0000256" key="9">
    <source>
        <dbReference type="ARBA" id="ARBA00035322"/>
    </source>
</evidence>
<proteinExistence type="inferred from homology"/>
<comment type="similarity">
    <text evidence="2">Belongs to the universal ribosomal protein uL5 family.</text>
</comment>
<dbReference type="PANTHER" id="PTHR15141">
    <property type="entry name" value="TRANSCRIPTION ELONGATION FACTOR B POLYPEPTIDE 3"/>
    <property type="match status" value="1"/>
</dbReference>
<evidence type="ECO:0000256" key="3">
    <source>
        <dbReference type="ARBA" id="ARBA00021346"/>
    </source>
</evidence>
<evidence type="ECO:0000259" key="12">
    <source>
        <dbReference type="PROSITE" id="PS50181"/>
    </source>
</evidence>
<dbReference type="STRING" id="333673.A0A3M0IQX7"/>
<dbReference type="InterPro" id="IPR017923">
    <property type="entry name" value="TFIIS_N"/>
</dbReference>
<dbReference type="SUPFAM" id="SSF47676">
    <property type="entry name" value="Conserved domain common to transcription factors TFIIS, elongin A, CRSP70"/>
    <property type="match status" value="1"/>
</dbReference>
<dbReference type="GO" id="GO:1990904">
    <property type="term" value="C:ribonucleoprotein complex"/>
    <property type="evidence" value="ECO:0007669"/>
    <property type="project" value="UniProtKB-KW"/>
</dbReference>
<feature type="compositionally biased region" description="Basic and acidic residues" evidence="11">
    <location>
        <begin position="238"/>
        <end position="264"/>
    </location>
</feature>